<reference evidence="1 2" key="1">
    <citation type="submission" date="2018-09" db="EMBL/GenBank/DDBJ databases">
        <title>Mesorhizobium carmichaelinearum sp. nov. isolated from Carmichaelinea spp. root nodules in New Zealand.</title>
        <authorList>
            <person name="De Meyer S.E."/>
        </authorList>
    </citation>
    <scope>NUCLEOTIDE SEQUENCE [LARGE SCALE GENOMIC DNA]</scope>
    <source>
        <strain evidence="1 2">ICMP19557</strain>
    </source>
</reference>
<protein>
    <submittedName>
        <fullName evidence="1">Uncharacterized protein</fullName>
    </submittedName>
</protein>
<sequence length="147" mass="16266">MTVRKKATRLQLPPLVAGEWRGEIVGSANINFGQSVQPGPPRQSVEFSYVILAASLIMPNAAFRWPGVVMIMAPTPMKTEHPDAGALFEADQLASLSLSLHVTRAQFSDMLPRFEAKQFRDFHFAVEGKEADGRRLVRSWGMGTARL</sequence>
<name>A0A3A5K925_9HYPH</name>
<dbReference type="AlphaFoldDB" id="A0A3A5K925"/>
<accession>A0A3A5K925</accession>
<dbReference type="Proteomes" id="UP000272706">
    <property type="component" value="Unassembled WGS sequence"/>
</dbReference>
<keyword evidence="2" id="KW-1185">Reference proteome</keyword>
<dbReference type="OrthoDB" id="8076889at2"/>
<evidence type="ECO:0000313" key="1">
    <source>
        <dbReference type="EMBL" id="RJT31352.1"/>
    </source>
</evidence>
<organism evidence="1 2">
    <name type="scientific">Mesorhizobium waimense</name>
    <dbReference type="NCBI Taxonomy" id="1300307"/>
    <lineage>
        <taxon>Bacteria</taxon>
        <taxon>Pseudomonadati</taxon>
        <taxon>Pseudomonadota</taxon>
        <taxon>Alphaproteobacteria</taxon>
        <taxon>Hyphomicrobiales</taxon>
        <taxon>Phyllobacteriaceae</taxon>
        <taxon>Mesorhizobium</taxon>
    </lineage>
</organism>
<evidence type="ECO:0000313" key="2">
    <source>
        <dbReference type="Proteomes" id="UP000272706"/>
    </source>
</evidence>
<comment type="caution">
    <text evidence="1">The sequence shown here is derived from an EMBL/GenBank/DDBJ whole genome shotgun (WGS) entry which is preliminary data.</text>
</comment>
<gene>
    <name evidence="1" type="ORF">D3227_28625</name>
</gene>
<proteinExistence type="predicted"/>
<dbReference type="RefSeq" id="WP_120017595.1">
    <property type="nucleotide sequence ID" value="NZ_QZWZ01000031.1"/>
</dbReference>
<dbReference type="EMBL" id="QZWZ01000031">
    <property type="protein sequence ID" value="RJT31352.1"/>
    <property type="molecule type" value="Genomic_DNA"/>
</dbReference>